<feature type="chain" id="PRO_5040449512" description="Secreted protein" evidence="1">
    <location>
        <begin position="17"/>
        <end position="80"/>
    </location>
</feature>
<evidence type="ECO:0008006" key="4">
    <source>
        <dbReference type="Google" id="ProtNLM"/>
    </source>
</evidence>
<evidence type="ECO:0000313" key="2">
    <source>
        <dbReference type="EMBL" id="KAF9528923.1"/>
    </source>
</evidence>
<name>A0A9P6EG42_9AGAR</name>
<accession>A0A9P6EG42</accession>
<dbReference type="AlphaFoldDB" id="A0A9P6EG42"/>
<evidence type="ECO:0000313" key="3">
    <source>
        <dbReference type="Proteomes" id="UP000807306"/>
    </source>
</evidence>
<sequence>MFGFFSAIFLLWFASSRNPTAVNPAQNDWQLRLINGHTNIHDLCLGIRLEIWAGGRDLGILSSPVGPYHRFRRTIPLLLL</sequence>
<keyword evidence="3" id="KW-1185">Reference proteome</keyword>
<protein>
    <recommendedName>
        <fullName evidence="4">Secreted protein</fullName>
    </recommendedName>
</protein>
<reference evidence="2" key="1">
    <citation type="submission" date="2020-11" db="EMBL/GenBank/DDBJ databases">
        <authorList>
            <consortium name="DOE Joint Genome Institute"/>
            <person name="Ahrendt S."/>
            <person name="Riley R."/>
            <person name="Andreopoulos W."/>
            <person name="Labutti K."/>
            <person name="Pangilinan J."/>
            <person name="Ruiz-Duenas F.J."/>
            <person name="Barrasa J.M."/>
            <person name="Sanchez-Garcia M."/>
            <person name="Camarero S."/>
            <person name="Miyauchi S."/>
            <person name="Serrano A."/>
            <person name="Linde D."/>
            <person name="Babiker R."/>
            <person name="Drula E."/>
            <person name="Ayuso-Fernandez I."/>
            <person name="Pacheco R."/>
            <person name="Padilla G."/>
            <person name="Ferreira P."/>
            <person name="Barriuso J."/>
            <person name="Kellner H."/>
            <person name="Castanera R."/>
            <person name="Alfaro M."/>
            <person name="Ramirez L."/>
            <person name="Pisabarro A.G."/>
            <person name="Kuo A."/>
            <person name="Tritt A."/>
            <person name="Lipzen A."/>
            <person name="He G."/>
            <person name="Yan M."/>
            <person name="Ng V."/>
            <person name="Cullen D."/>
            <person name="Martin F."/>
            <person name="Rosso M.-N."/>
            <person name="Henrissat B."/>
            <person name="Hibbett D."/>
            <person name="Martinez A.T."/>
            <person name="Grigoriev I.V."/>
        </authorList>
    </citation>
    <scope>NUCLEOTIDE SEQUENCE</scope>
    <source>
        <strain evidence="2">CBS 506.95</strain>
    </source>
</reference>
<proteinExistence type="predicted"/>
<organism evidence="2 3">
    <name type="scientific">Crepidotus variabilis</name>
    <dbReference type="NCBI Taxonomy" id="179855"/>
    <lineage>
        <taxon>Eukaryota</taxon>
        <taxon>Fungi</taxon>
        <taxon>Dikarya</taxon>
        <taxon>Basidiomycota</taxon>
        <taxon>Agaricomycotina</taxon>
        <taxon>Agaricomycetes</taxon>
        <taxon>Agaricomycetidae</taxon>
        <taxon>Agaricales</taxon>
        <taxon>Agaricineae</taxon>
        <taxon>Crepidotaceae</taxon>
        <taxon>Crepidotus</taxon>
    </lineage>
</organism>
<keyword evidence="1" id="KW-0732">Signal</keyword>
<dbReference type="EMBL" id="MU157849">
    <property type="protein sequence ID" value="KAF9528923.1"/>
    <property type="molecule type" value="Genomic_DNA"/>
</dbReference>
<evidence type="ECO:0000256" key="1">
    <source>
        <dbReference type="SAM" id="SignalP"/>
    </source>
</evidence>
<comment type="caution">
    <text evidence="2">The sequence shown here is derived from an EMBL/GenBank/DDBJ whole genome shotgun (WGS) entry which is preliminary data.</text>
</comment>
<dbReference type="Proteomes" id="UP000807306">
    <property type="component" value="Unassembled WGS sequence"/>
</dbReference>
<feature type="signal peptide" evidence="1">
    <location>
        <begin position="1"/>
        <end position="16"/>
    </location>
</feature>
<gene>
    <name evidence="2" type="ORF">CPB83DRAFT_853434</name>
</gene>